<evidence type="ECO:0000256" key="1">
    <source>
        <dbReference type="ARBA" id="ARBA00022723"/>
    </source>
</evidence>
<evidence type="ECO:0000256" key="2">
    <source>
        <dbReference type="ARBA" id="ARBA00022801"/>
    </source>
</evidence>
<comment type="caution">
    <text evidence="7">The sequence shown here is derived from an EMBL/GenBank/DDBJ whole genome shotgun (WGS) entry which is preliminary data.</text>
</comment>
<sequence>MSRRILLSLMLLAGISASAAAGSMKMAVISDVHMMAPSLLKQDGKALDDYIASDRKLLREGPWLVREAFARIVEEAPDVLLISGDLTKDGETVSHLYLRDSCLAEVRRAGIRVFVVPGNHDVNNPHAVEFDGDRTARVPSPSAEEFAQIYADYGYGDAIARDPHSLSYVAQLAPGLRLLCLDACRYEDNSFEENTCITDGRLKRETLRFIKEQARAAREDGQRMIAMMHHGTVRHWKWQTIVMGDYLVDNWRRVSSLLGRLGIDVVFTGHFHSHDISTRGRLTDVETGSLVSYPAPMRFVEIDGDSMKIRTELLSGEGLSFPSGNSFEQEMLEYADGAMRGVVDGIIPEKVSPAVKERSCAILAKAYTAHLRGDEVMSAADEAELKEAVRELRGETWLYAFILNRVGRNFWNDLAPADCETELELRPLK</sequence>
<dbReference type="PANTHER" id="PTHR42988:SF2">
    <property type="entry name" value="CYCLIC NUCLEOTIDE PHOSPHODIESTERASE CBUA0032-RELATED"/>
    <property type="match status" value="1"/>
</dbReference>
<feature type="chain" id="PRO_5039724864" evidence="5">
    <location>
        <begin position="22"/>
        <end position="429"/>
    </location>
</feature>
<evidence type="ECO:0000256" key="4">
    <source>
        <dbReference type="ARBA" id="ARBA00025742"/>
    </source>
</evidence>
<name>A0A9D9IY51_9BACT</name>
<dbReference type="Pfam" id="PF00149">
    <property type="entry name" value="Metallophos"/>
    <property type="match status" value="1"/>
</dbReference>
<dbReference type="PANTHER" id="PTHR42988">
    <property type="entry name" value="PHOSPHOHYDROLASE"/>
    <property type="match status" value="1"/>
</dbReference>
<dbReference type="EMBL" id="JADILW010000110">
    <property type="protein sequence ID" value="MBO8480882.1"/>
    <property type="molecule type" value="Genomic_DNA"/>
</dbReference>
<dbReference type="Gene3D" id="3.60.21.10">
    <property type="match status" value="1"/>
</dbReference>
<keyword evidence="5" id="KW-0732">Signal</keyword>
<keyword evidence="2" id="KW-0378">Hydrolase</keyword>
<dbReference type="SUPFAM" id="SSF56300">
    <property type="entry name" value="Metallo-dependent phosphatases"/>
    <property type="match status" value="1"/>
</dbReference>
<keyword evidence="3" id="KW-0408">Iron</keyword>
<evidence type="ECO:0000256" key="3">
    <source>
        <dbReference type="ARBA" id="ARBA00023004"/>
    </source>
</evidence>
<feature type="domain" description="Calcineurin-like phosphoesterase" evidence="6">
    <location>
        <begin position="24"/>
        <end position="273"/>
    </location>
</feature>
<dbReference type="GO" id="GO:0046872">
    <property type="term" value="F:metal ion binding"/>
    <property type="evidence" value="ECO:0007669"/>
    <property type="project" value="UniProtKB-KW"/>
</dbReference>
<evidence type="ECO:0000259" key="6">
    <source>
        <dbReference type="Pfam" id="PF00149"/>
    </source>
</evidence>
<comment type="similarity">
    <text evidence="4">Belongs to the cyclic nucleotide phosphodiesterase class-III family.</text>
</comment>
<organism evidence="7 8">
    <name type="scientific">Candidatus Cryptobacteroides avistercoris</name>
    <dbReference type="NCBI Taxonomy" id="2840758"/>
    <lineage>
        <taxon>Bacteria</taxon>
        <taxon>Pseudomonadati</taxon>
        <taxon>Bacteroidota</taxon>
        <taxon>Bacteroidia</taxon>
        <taxon>Bacteroidales</taxon>
        <taxon>Candidatus Cryptobacteroides</taxon>
    </lineage>
</organism>
<evidence type="ECO:0000313" key="8">
    <source>
        <dbReference type="Proteomes" id="UP000823769"/>
    </source>
</evidence>
<accession>A0A9D9IY51</accession>
<feature type="signal peptide" evidence="5">
    <location>
        <begin position="1"/>
        <end position="21"/>
    </location>
</feature>
<dbReference type="GO" id="GO:0016787">
    <property type="term" value="F:hydrolase activity"/>
    <property type="evidence" value="ECO:0007669"/>
    <property type="project" value="UniProtKB-KW"/>
</dbReference>
<keyword evidence="1" id="KW-0479">Metal-binding</keyword>
<reference evidence="7" key="1">
    <citation type="submission" date="2020-10" db="EMBL/GenBank/DDBJ databases">
        <authorList>
            <person name="Gilroy R."/>
        </authorList>
    </citation>
    <scope>NUCLEOTIDE SEQUENCE</scope>
    <source>
        <strain evidence="7">B3-1481</strain>
    </source>
</reference>
<reference evidence="7" key="2">
    <citation type="journal article" date="2021" name="PeerJ">
        <title>Extensive microbial diversity within the chicken gut microbiome revealed by metagenomics and culture.</title>
        <authorList>
            <person name="Gilroy R."/>
            <person name="Ravi A."/>
            <person name="Getino M."/>
            <person name="Pursley I."/>
            <person name="Horton D.L."/>
            <person name="Alikhan N.F."/>
            <person name="Baker D."/>
            <person name="Gharbi K."/>
            <person name="Hall N."/>
            <person name="Watson M."/>
            <person name="Adriaenssens E.M."/>
            <person name="Foster-Nyarko E."/>
            <person name="Jarju S."/>
            <person name="Secka A."/>
            <person name="Antonio M."/>
            <person name="Oren A."/>
            <person name="Chaudhuri R.R."/>
            <person name="La Ragione R."/>
            <person name="Hildebrand F."/>
            <person name="Pallen M.J."/>
        </authorList>
    </citation>
    <scope>NUCLEOTIDE SEQUENCE</scope>
    <source>
        <strain evidence="7">B3-1481</strain>
    </source>
</reference>
<gene>
    <name evidence="7" type="ORF">IAB76_07255</name>
</gene>
<proteinExistence type="inferred from homology"/>
<dbReference type="InterPro" id="IPR029052">
    <property type="entry name" value="Metallo-depent_PP-like"/>
</dbReference>
<dbReference type="InterPro" id="IPR050884">
    <property type="entry name" value="CNP_phosphodiesterase-III"/>
</dbReference>
<evidence type="ECO:0000256" key="5">
    <source>
        <dbReference type="SAM" id="SignalP"/>
    </source>
</evidence>
<dbReference type="AlphaFoldDB" id="A0A9D9IY51"/>
<dbReference type="Proteomes" id="UP000823769">
    <property type="component" value="Unassembled WGS sequence"/>
</dbReference>
<protein>
    <submittedName>
        <fullName evidence="7">Metallophosphoesterase</fullName>
    </submittedName>
</protein>
<evidence type="ECO:0000313" key="7">
    <source>
        <dbReference type="EMBL" id="MBO8480882.1"/>
    </source>
</evidence>
<dbReference type="InterPro" id="IPR004843">
    <property type="entry name" value="Calcineurin-like_PHP"/>
</dbReference>